<dbReference type="Gene3D" id="3.30.70.360">
    <property type="match status" value="1"/>
</dbReference>
<evidence type="ECO:0000256" key="2">
    <source>
        <dbReference type="ARBA" id="ARBA00022801"/>
    </source>
</evidence>
<dbReference type="EMBL" id="QXDL01000041">
    <property type="protein sequence ID" value="RIH86885.1"/>
    <property type="molecule type" value="Genomic_DNA"/>
</dbReference>
<dbReference type="EC" id="3.5.1.-" evidence="3"/>
<dbReference type="GO" id="GO:0046872">
    <property type="term" value="F:metal ion binding"/>
    <property type="evidence" value="ECO:0007669"/>
    <property type="project" value="UniProtKB-KW"/>
</dbReference>
<dbReference type="InterPro" id="IPR050072">
    <property type="entry name" value="Peptidase_M20A"/>
</dbReference>
<dbReference type="SUPFAM" id="SSF55031">
    <property type="entry name" value="Bacterial exopeptidase dimerisation domain"/>
    <property type="match status" value="1"/>
</dbReference>
<comment type="caution">
    <text evidence="3">The sequence shown here is derived from an EMBL/GenBank/DDBJ whole genome shotgun (WGS) entry which is preliminary data.</text>
</comment>
<dbReference type="PANTHER" id="PTHR43808:SF25">
    <property type="entry name" value="PEPTIDASE M20 DIMERISATION DOMAIN-CONTAINING PROTEIN"/>
    <property type="match status" value="1"/>
</dbReference>
<reference evidence="3 4" key="1">
    <citation type="submission" date="2018-08" db="EMBL/GenBank/DDBJ databases">
        <title>Meiothermus terrae DSM 26712 genome sequencing project.</title>
        <authorList>
            <person name="Da Costa M.S."/>
            <person name="Albuquerque L."/>
            <person name="Raposo P."/>
            <person name="Froufe H.J.C."/>
            <person name="Barroso C.S."/>
            <person name="Egas C."/>
        </authorList>
    </citation>
    <scope>NUCLEOTIDE SEQUENCE [LARGE SCALE GENOMIC DNA]</scope>
    <source>
        <strain evidence="3 4">DSM 26712</strain>
    </source>
</reference>
<keyword evidence="4" id="KW-1185">Reference proteome</keyword>
<accession>A0A399ET33</accession>
<dbReference type="AlphaFoldDB" id="A0A399ET33"/>
<gene>
    <name evidence="3" type="primary">ylmB</name>
    <name evidence="3" type="ORF">Mterra_01314</name>
</gene>
<dbReference type="PANTHER" id="PTHR43808">
    <property type="entry name" value="ACETYLORNITHINE DEACETYLASE"/>
    <property type="match status" value="1"/>
</dbReference>
<dbReference type="InterPro" id="IPR036264">
    <property type="entry name" value="Bact_exopeptidase_dim_dom"/>
</dbReference>
<dbReference type="Pfam" id="PF01546">
    <property type="entry name" value="Peptidase_M20"/>
    <property type="match status" value="1"/>
</dbReference>
<evidence type="ECO:0000313" key="3">
    <source>
        <dbReference type="EMBL" id="RIH86885.1"/>
    </source>
</evidence>
<dbReference type="Proteomes" id="UP000265715">
    <property type="component" value="Unassembled WGS sequence"/>
</dbReference>
<evidence type="ECO:0000256" key="1">
    <source>
        <dbReference type="ARBA" id="ARBA00022723"/>
    </source>
</evidence>
<protein>
    <submittedName>
        <fullName evidence="3">N-formyl-4-amino-5-aminomethyl-2-methylpyrimidine deformylase</fullName>
        <ecNumber evidence="3">3.5.1.-</ecNumber>
    </submittedName>
</protein>
<dbReference type="GO" id="GO:0016787">
    <property type="term" value="F:hydrolase activity"/>
    <property type="evidence" value="ECO:0007669"/>
    <property type="project" value="UniProtKB-KW"/>
</dbReference>
<organism evidence="3 4">
    <name type="scientific">Calidithermus terrae</name>
    <dbReference type="NCBI Taxonomy" id="1408545"/>
    <lineage>
        <taxon>Bacteria</taxon>
        <taxon>Thermotogati</taxon>
        <taxon>Deinococcota</taxon>
        <taxon>Deinococci</taxon>
        <taxon>Thermales</taxon>
        <taxon>Thermaceae</taxon>
        <taxon>Calidithermus</taxon>
    </lineage>
</organism>
<dbReference type="SUPFAM" id="SSF53187">
    <property type="entry name" value="Zn-dependent exopeptidases"/>
    <property type="match status" value="1"/>
</dbReference>
<evidence type="ECO:0000313" key="4">
    <source>
        <dbReference type="Proteomes" id="UP000265715"/>
    </source>
</evidence>
<keyword evidence="1" id="KW-0479">Metal-binding</keyword>
<keyword evidence="2 3" id="KW-0378">Hydrolase</keyword>
<dbReference type="InterPro" id="IPR002933">
    <property type="entry name" value="Peptidase_M20"/>
</dbReference>
<name>A0A399ET33_9DEIN</name>
<sequence length="172" mass="19184">MRGWLERRLAGYPLQLLLGTPSLHASLIEGGQELSSYPASCKLALERRTVPGESAENVEREVEEVLKRLAAEDPAFRYRLRRGLERRPHEFPESEPILGLLRAKARAELGHEPEVRGLPFWTDCAVLSTAGIPTLLFGPRGAGAHAAEEWVDLDSVEHCARVYLETAREFCA</sequence>
<dbReference type="Gene3D" id="3.40.630.10">
    <property type="entry name" value="Zn peptidases"/>
    <property type="match status" value="1"/>
</dbReference>
<proteinExistence type="predicted"/>